<dbReference type="RefSeq" id="XP_002955878.1">
    <property type="nucleotide sequence ID" value="XM_002955832.1"/>
</dbReference>
<feature type="region of interest" description="Disordered" evidence="1">
    <location>
        <begin position="215"/>
        <end position="259"/>
    </location>
</feature>
<keyword evidence="2" id="KW-0812">Transmembrane</keyword>
<dbReference type="Proteomes" id="UP000001058">
    <property type="component" value="Unassembled WGS sequence"/>
</dbReference>
<evidence type="ECO:0000313" key="4">
    <source>
        <dbReference type="Proteomes" id="UP000001058"/>
    </source>
</evidence>
<feature type="region of interest" description="Disordered" evidence="1">
    <location>
        <begin position="1511"/>
        <end position="1557"/>
    </location>
</feature>
<feature type="region of interest" description="Disordered" evidence="1">
    <location>
        <begin position="271"/>
        <end position="334"/>
    </location>
</feature>
<feature type="region of interest" description="Disordered" evidence="1">
    <location>
        <begin position="1322"/>
        <end position="1345"/>
    </location>
</feature>
<feature type="transmembrane region" description="Helical" evidence="2">
    <location>
        <begin position="1641"/>
        <end position="1664"/>
    </location>
</feature>
<feature type="compositionally biased region" description="Gly residues" evidence="1">
    <location>
        <begin position="1019"/>
        <end position="1040"/>
    </location>
</feature>
<keyword evidence="2" id="KW-1133">Transmembrane helix</keyword>
<feature type="compositionally biased region" description="Basic and acidic residues" evidence="1">
    <location>
        <begin position="1335"/>
        <end position="1345"/>
    </location>
</feature>
<evidence type="ECO:0000256" key="1">
    <source>
        <dbReference type="SAM" id="MobiDB-lite"/>
    </source>
</evidence>
<dbReference type="OrthoDB" id="542432at2759"/>
<reference evidence="3 4" key="1">
    <citation type="journal article" date="2010" name="Science">
        <title>Genomic analysis of organismal complexity in the multicellular green alga Volvox carteri.</title>
        <authorList>
            <person name="Prochnik S.E."/>
            <person name="Umen J."/>
            <person name="Nedelcu A.M."/>
            <person name="Hallmann A."/>
            <person name="Miller S.M."/>
            <person name="Nishii I."/>
            <person name="Ferris P."/>
            <person name="Kuo A."/>
            <person name="Mitros T."/>
            <person name="Fritz-Laylin L.K."/>
            <person name="Hellsten U."/>
            <person name="Chapman J."/>
            <person name="Simakov O."/>
            <person name="Rensing S.A."/>
            <person name="Terry A."/>
            <person name="Pangilinan J."/>
            <person name="Kapitonov V."/>
            <person name="Jurka J."/>
            <person name="Salamov A."/>
            <person name="Shapiro H."/>
            <person name="Schmutz J."/>
            <person name="Grimwood J."/>
            <person name="Lindquist E."/>
            <person name="Lucas S."/>
            <person name="Grigoriev I.V."/>
            <person name="Schmitt R."/>
            <person name="Kirk D."/>
            <person name="Rokhsar D.S."/>
        </authorList>
    </citation>
    <scope>NUCLEOTIDE SEQUENCE [LARGE SCALE GENOMIC DNA]</scope>
    <source>
        <strain evidence="4">f. Nagariensis / Eve</strain>
    </source>
</reference>
<feature type="compositionally biased region" description="Basic and acidic residues" evidence="1">
    <location>
        <begin position="286"/>
        <end position="303"/>
    </location>
</feature>
<feature type="compositionally biased region" description="Gly residues" evidence="1">
    <location>
        <begin position="1533"/>
        <end position="1549"/>
    </location>
</feature>
<dbReference type="KEGG" id="vcn:VOLCADRAFT_96760"/>
<gene>
    <name evidence="3" type="ORF">VOLCADRAFT_96760</name>
</gene>
<feature type="compositionally biased region" description="Basic and acidic residues" evidence="1">
    <location>
        <begin position="215"/>
        <end position="229"/>
    </location>
</feature>
<feature type="compositionally biased region" description="Acidic residues" evidence="1">
    <location>
        <begin position="631"/>
        <end position="641"/>
    </location>
</feature>
<dbReference type="GeneID" id="9614602"/>
<accession>D8UAZ3</accession>
<feature type="region of interest" description="Disordered" evidence="1">
    <location>
        <begin position="1012"/>
        <end position="1086"/>
    </location>
</feature>
<evidence type="ECO:0000313" key="3">
    <source>
        <dbReference type="EMBL" id="EFJ43079.1"/>
    </source>
</evidence>
<feature type="region of interest" description="Disordered" evidence="1">
    <location>
        <begin position="631"/>
        <end position="677"/>
    </location>
</feature>
<feature type="compositionally biased region" description="Low complexity" evidence="1">
    <location>
        <begin position="41"/>
        <end position="52"/>
    </location>
</feature>
<protein>
    <submittedName>
        <fullName evidence="3">Uncharacterized protein</fullName>
    </submittedName>
</protein>
<feature type="compositionally biased region" description="Pro residues" evidence="1">
    <location>
        <begin position="274"/>
        <end position="283"/>
    </location>
</feature>
<proteinExistence type="predicted"/>
<name>D8UAZ3_VOLCA</name>
<keyword evidence="2" id="KW-0472">Membrane</keyword>
<sequence length="1672" mass="171225">MGGRTCRSMLERLRMKRNNTKSQAAARNGRVKNDTRPTDASLRGGSSSRSNSTGKDAEPIKDLAPGQPQQHSPAGAAPTDSCEGVESITALATGIAVPPLLNTASSAATATATSFPSHAITQNPQQQQGVALDFGTPLQYRERQAVLLQGQGGDCDPRVVSLPACAPRGPMDALPPGGGNLSERQLYISQGAGPGQQPNRILAGGSSAAQFRSSRIAEYDIGDRRDVPDSRPPMQQYRDAPYGRSTGVDGSIGWSSSSGGSLSAAALAGMVPRRPAPPQPEPAQRPSERDVHRQLGNGGREDPLLLQLAMMTRGPPDRVGVPKHEQQALDLGPPPLPVNPVLNLGRRVDLSLELQLQDIYREEDPLLRSLSSGAPLGHPNSSNTVTSTAALLPQDPLLPLGHRAAAPLPQPSAGHAAIRFGHQQPPMMGTAASALLGPQQQQQQRNQQCNQQCQQAFSDLSTALRLAAVDGMNVDTDHMRLQTSLAARNAQAPAPSGSAACDGAFAAGAVSDGIYGSMYGGGSSAAMAMAAIPEAADSSLVRWSSNDIDAALDMLMEEAGSGAVYHTGNNTASLERICFKLNNLHPQDLPPDLMGAMGSWLAAARTEVVQGAVRPGCIMLVLDVYVNGPDPADELMEEGSDGGDTANDDGRDGAGGSDAATSFSLGDPLQSGDSSTGLAGGKGRVLGGLVLSGHDLAHLEAAAAAAGGEVLQPIPDLAYGSSPLNVVGNQGGISSEASTAHLSAYVMHRGNVRAATACYKKLLGPRAVQSMAVSIRHEVLTISSPARGRYVTDVRGTMAGLDTPLLLSVSPLAVVAGTRQEDNGRAVCAVEVRRLCVTVAQDSAAAATAGNAGGAAAAGGTFCDGDAFQKVSPYDLPALMGQLLASTLPGSHRAEAVAECTNVNLAFNAPDAGLLMVEWEADCSNGSGGISLSEWLPLLSVPDIAMASEINELERARDGNDKRQVCSHATLQTCVTAWVRPFLDDLGLVLDYVTRISHGLLMPISTLMTTGEDASGEDAAGGGSDVGGGRGGGDGGGGGAATLPSSGDFASWQSRSGGGGADQRSSPATAEGLPDSSGGVNPFRLEHDSRTELMTKPRLSKRHYNRVAALTPALLAFAADSGMLAVMSWLMDFMLEHVYFGDLAAVFQSVESVGDGAMVLPLLHRTVRSGKPDAVQLLLHRAASHNMACNLAQPADILGCCQAAPTNKTAEALPQGKGELENSSHSESTAMALRAAAEAVVTVTADRTTSRDSASGSASATAYNSWASEEPTDASVIAAGTAVPAAAAASFTGRTLSAAEAPTPPLPTVAAAVGYERRDGVGSDEAGAGMGDSAEEFRERQEFRRRGGRLADLGAEAVMETMTAPEDAAPRAVRSDLGSAVVRGGRADMTAEAPAAAAAQPRVGTTQQGNGWAPLQVLTRIKEGCSGAATMLTWLRARGPSTAGAAAAPAESGSGLSGPLPSAGYGLQSVAAATTADSHSVQTSPKANAALKTSSCGDSTEDWVKMKLSMHAREEKQQDATVQQRTEPRRGGRAAGGSGSGGVHGNGGGEGDDLQGQERGLKLGKWSLTAGNSGAASAAPREAKGAVGFAFREVVGFVVSTAAATAAARAAWLPDAVRGAAAARVGRGEGLDGRFLGRPMLVTLLMSAIAVAVGVIVALVSRFAGQDSLVDS</sequence>
<dbReference type="InParanoid" id="D8UAZ3"/>
<dbReference type="EMBL" id="GL378376">
    <property type="protein sequence ID" value="EFJ43079.1"/>
    <property type="molecule type" value="Genomic_DNA"/>
</dbReference>
<evidence type="ECO:0000256" key="2">
    <source>
        <dbReference type="SAM" id="Phobius"/>
    </source>
</evidence>
<organism evidence="4">
    <name type="scientific">Volvox carteri f. nagariensis</name>
    <dbReference type="NCBI Taxonomy" id="3068"/>
    <lineage>
        <taxon>Eukaryota</taxon>
        <taxon>Viridiplantae</taxon>
        <taxon>Chlorophyta</taxon>
        <taxon>core chlorophytes</taxon>
        <taxon>Chlorophyceae</taxon>
        <taxon>CS clade</taxon>
        <taxon>Chlamydomonadales</taxon>
        <taxon>Volvocaceae</taxon>
        <taxon>Volvox</taxon>
    </lineage>
</organism>
<feature type="region of interest" description="Disordered" evidence="1">
    <location>
        <begin position="13"/>
        <end position="82"/>
    </location>
</feature>
<feature type="region of interest" description="Disordered" evidence="1">
    <location>
        <begin position="1478"/>
        <end position="1497"/>
    </location>
</feature>
<keyword evidence="4" id="KW-1185">Reference proteome</keyword>